<evidence type="ECO:0000256" key="3">
    <source>
        <dbReference type="ARBA" id="ARBA00022622"/>
    </source>
</evidence>
<gene>
    <name evidence="10" type="ORF">C8035_v001980</name>
</gene>
<evidence type="ECO:0000256" key="8">
    <source>
        <dbReference type="SAM" id="SignalP"/>
    </source>
</evidence>
<evidence type="ECO:0000256" key="5">
    <source>
        <dbReference type="ARBA" id="ARBA00023136"/>
    </source>
</evidence>
<keyword evidence="4 8" id="KW-0732">Signal</keyword>
<dbReference type="GO" id="GO:0098552">
    <property type="term" value="C:side of membrane"/>
    <property type="evidence" value="ECO:0007669"/>
    <property type="project" value="UniProtKB-KW"/>
</dbReference>
<evidence type="ECO:0000313" key="10">
    <source>
        <dbReference type="EMBL" id="TDZ30927.1"/>
    </source>
</evidence>
<feature type="signal peptide" evidence="8">
    <location>
        <begin position="1"/>
        <end position="21"/>
    </location>
</feature>
<comment type="subcellular location">
    <subcellularLocation>
        <location evidence="1">Cell membrane</location>
        <topology evidence="1">Lipid-anchor</topology>
        <topology evidence="1">GPI-anchor</topology>
    </subcellularLocation>
</comment>
<feature type="domain" description="Copper acquisition factor BIM1-like" evidence="9">
    <location>
        <begin position="20"/>
        <end position="181"/>
    </location>
</feature>
<evidence type="ECO:0000256" key="1">
    <source>
        <dbReference type="ARBA" id="ARBA00004609"/>
    </source>
</evidence>
<accession>A0A4R8PY84</accession>
<evidence type="ECO:0000313" key="11">
    <source>
        <dbReference type="Proteomes" id="UP000295083"/>
    </source>
</evidence>
<proteinExistence type="predicted"/>
<dbReference type="PANTHER" id="PTHR34992">
    <property type="entry name" value="HYPHAL ANASTAMOSIS-7 PROTEIN"/>
    <property type="match status" value="1"/>
</dbReference>
<keyword evidence="6" id="KW-0325">Glycoprotein</keyword>
<evidence type="ECO:0000256" key="4">
    <source>
        <dbReference type="ARBA" id="ARBA00022729"/>
    </source>
</evidence>
<dbReference type="GO" id="GO:0005886">
    <property type="term" value="C:plasma membrane"/>
    <property type="evidence" value="ECO:0007669"/>
    <property type="project" value="UniProtKB-SubCell"/>
</dbReference>
<sequence length="232" mass="24613">MKTAASSIATLAGLFVTLAQAHVAITYPGWRGNNLGSNETYPFGLQWIYPCGAMDVTHNRTHWPIDGGSLAIQPGFMRGHESALMYVNIGLGEEPQNYTTVLVPMFHLTGPTNEAYNGTFCMPKIPLQDGVTPRNGDLASIQVVQAAKHGGALYSCVDIIFTDDESEVPSVTEDNCFNSTDLKVEAAGIAINSAPITEPTVTAVTTPSPTPTSGGSKMMVSLSGLVALMFLM</sequence>
<evidence type="ECO:0000256" key="2">
    <source>
        <dbReference type="ARBA" id="ARBA00022475"/>
    </source>
</evidence>
<keyword evidence="3" id="KW-0336">GPI-anchor</keyword>
<reference evidence="10 11" key="1">
    <citation type="submission" date="2018-11" db="EMBL/GenBank/DDBJ databases">
        <title>Genome sequence and assembly of Colletotrichum spinosum.</title>
        <authorList>
            <person name="Gan P."/>
            <person name="Shirasu K."/>
        </authorList>
    </citation>
    <scope>NUCLEOTIDE SEQUENCE [LARGE SCALE GENOMIC DNA]</scope>
    <source>
        <strain evidence="10 11">CBS 515.97</strain>
    </source>
</reference>
<keyword evidence="7" id="KW-0449">Lipoprotein</keyword>
<organism evidence="10 11">
    <name type="scientific">Colletotrichum spinosum</name>
    <dbReference type="NCBI Taxonomy" id="1347390"/>
    <lineage>
        <taxon>Eukaryota</taxon>
        <taxon>Fungi</taxon>
        <taxon>Dikarya</taxon>
        <taxon>Ascomycota</taxon>
        <taxon>Pezizomycotina</taxon>
        <taxon>Sordariomycetes</taxon>
        <taxon>Hypocreomycetidae</taxon>
        <taxon>Glomerellales</taxon>
        <taxon>Glomerellaceae</taxon>
        <taxon>Colletotrichum</taxon>
        <taxon>Colletotrichum orbiculare species complex</taxon>
    </lineage>
</organism>
<name>A0A4R8PY84_9PEZI</name>
<dbReference type="AlphaFoldDB" id="A0A4R8PY84"/>
<dbReference type="CDD" id="cd21176">
    <property type="entry name" value="LPMO_auxiliary-like"/>
    <property type="match status" value="1"/>
</dbReference>
<dbReference type="PANTHER" id="PTHR34992:SF10">
    <property type="entry name" value="COPPER ACQUISITION FACTOR BIM1-LIKE DOMAIN-CONTAINING PROTEIN"/>
    <property type="match status" value="1"/>
</dbReference>
<evidence type="ECO:0000256" key="6">
    <source>
        <dbReference type="ARBA" id="ARBA00023180"/>
    </source>
</evidence>
<keyword evidence="5" id="KW-0472">Membrane</keyword>
<dbReference type="EMBL" id="QAPG01000114">
    <property type="protein sequence ID" value="TDZ30927.1"/>
    <property type="molecule type" value="Genomic_DNA"/>
</dbReference>
<dbReference type="Pfam" id="PF20238">
    <property type="entry name" value="BIM1-like_dom"/>
    <property type="match status" value="1"/>
</dbReference>
<evidence type="ECO:0000259" key="9">
    <source>
        <dbReference type="Pfam" id="PF20238"/>
    </source>
</evidence>
<evidence type="ECO:0000256" key="7">
    <source>
        <dbReference type="ARBA" id="ARBA00023288"/>
    </source>
</evidence>
<comment type="caution">
    <text evidence="10">The sequence shown here is derived from an EMBL/GenBank/DDBJ whole genome shotgun (WGS) entry which is preliminary data.</text>
</comment>
<dbReference type="InterPro" id="IPR046530">
    <property type="entry name" value="BIM1-like_dom"/>
</dbReference>
<keyword evidence="2" id="KW-1003">Cell membrane</keyword>
<feature type="chain" id="PRO_5020808915" description="Copper acquisition factor BIM1-like domain-containing protein" evidence="8">
    <location>
        <begin position="22"/>
        <end position="232"/>
    </location>
</feature>
<dbReference type="Proteomes" id="UP000295083">
    <property type="component" value="Unassembled WGS sequence"/>
</dbReference>
<keyword evidence="11" id="KW-1185">Reference proteome</keyword>
<dbReference type="InterPro" id="IPR046936">
    <property type="entry name" value="BIM1-like"/>
</dbReference>
<protein>
    <recommendedName>
        <fullName evidence="9">Copper acquisition factor BIM1-like domain-containing protein</fullName>
    </recommendedName>
</protein>